<proteinExistence type="predicted"/>
<evidence type="ECO:0000313" key="2">
    <source>
        <dbReference type="EMBL" id="KAK7435119.1"/>
    </source>
</evidence>
<keyword evidence="3" id="KW-1185">Reference proteome</keyword>
<sequence>MFSKLFFILAPLTATTVLHGGVSAFPALDVRSLMGDTVQLDARATAAAPTITLCTSREFLGTCLSPSVVSDTCIDLTGGMTILNKELSSAIIPAGFVCTFFTQFGCTTVAESDSQDQLGLVGGSYPDFSSITGVDVVQDFEDVPSSYSCSPL</sequence>
<feature type="chain" id="PRO_5047048690" evidence="1">
    <location>
        <begin position="25"/>
        <end position="152"/>
    </location>
</feature>
<comment type="caution">
    <text evidence="2">The sequence shown here is derived from an EMBL/GenBank/DDBJ whole genome shotgun (WGS) entry which is preliminary data.</text>
</comment>
<dbReference type="Proteomes" id="UP001498398">
    <property type="component" value="Unassembled WGS sequence"/>
</dbReference>
<feature type="signal peptide" evidence="1">
    <location>
        <begin position="1"/>
        <end position="24"/>
    </location>
</feature>
<name>A0ABR1IKC9_9AGAR</name>
<gene>
    <name evidence="2" type="ORF">VKT23_019812</name>
</gene>
<evidence type="ECO:0000256" key="1">
    <source>
        <dbReference type="SAM" id="SignalP"/>
    </source>
</evidence>
<organism evidence="2 3">
    <name type="scientific">Marasmiellus scandens</name>
    <dbReference type="NCBI Taxonomy" id="2682957"/>
    <lineage>
        <taxon>Eukaryota</taxon>
        <taxon>Fungi</taxon>
        <taxon>Dikarya</taxon>
        <taxon>Basidiomycota</taxon>
        <taxon>Agaricomycotina</taxon>
        <taxon>Agaricomycetes</taxon>
        <taxon>Agaricomycetidae</taxon>
        <taxon>Agaricales</taxon>
        <taxon>Marasmiineae</taxon>
        <taxon>Omphalotaceae</taxon>
        <taxon>Marasmiellus</taxon>
    </lineage>
</organism>
<accession>A0ABR1IKC9</accession>
<protein>
    <submittedName>
        <fullName evidence="2">Uncharacterized protein</fullName>
    </submittedName>
</protein>
<keyword evidence="1" id="KW-0732">Signal</keyword>
<reference evidence="2 3" key="1">
    <citation type="submission" date="2024-01" db="EMBL/GenBank/DDBJ databases">
        <title>A draft genome for the cacao thread blight pathogen Marasmiellus scandens.</title>
        <authorList>
            <person name="Baruah I.K."/>
            <person name="Leung J."/>
            <person name="Bukari Y."/>
            <person name="Amoako-Attah I."/>
            <person name="Meinhardt L.W."/>
            <person name="Bailey B.A."/>
            <person name="Cohen S.P."/>
        </authorList>
    </citation>
    <scope>NUCLEOTIDE SEQUENCE [LARGE SCALE GENOMIC DNA]</scope>
    <source>
        <strain evidence="2 3">GH-19</strain>
    </source>
</reference>
<dbReference type="EMBL" id="JBANRG010000111">
    <property type="protein sequence ID" value="KAK7435119.1"/>
    <property type="molecule type" value="Genomic_DNA"/>
</dbReference>
<evidence type="ECO:0000313" key="3">
    <source>
        <dbReference type="Proteomes" id="UP001498398"/>
    </source>
</evidence>